<accession>A0A7R9QXH7</accession>
<dbReference type="GO" id="GO:0042073">
    <property type="term" value="P:intraciliary transport"/>
    <property type="evidence" value="ECO:0007669"/>
    <property type="project" value="InterPro"/>
</dbReference>
<dbReference type="Proteomes" id="UP000728032">
    <property type="component" value="Unassembled WGS sequence"/>
</dbReference>
<dbReference type="GO" id="GO:0036064">
    <property type="term" value="C:ciliary basal body"/>
    <property type="evidence" value="ECO:0007669"/>
    <property type="project" value="TreeGrafter"/>
</dbReference>
<dbReference type="GO" id="GO:0030992">
    <property type="term" value="C:intraciliary transport particle B"/>
    <property type="evidence" value="ECO:0007669"/>
    <property type="project" value="InterPro"/>
</dbReference>
<evidence type="ECO:0000313" key="2">
    <source>
        <dbReference type="EMBL" id="CAD7661366.1"/>
    </source>
</evidence>
<dbReference type="GO" id="GO:0015631">
    <property type="term" value="F:tubulin binding"/>
    <property type="evidence" value="ECO:0007669"/>
    <property type="project" value="InterPro"/>
</dbReference>
<proteinExistence type="predicted"/>
<sequence length="213" mass="25025">MQEMTLNKVNDENSRLQSTDELVDVLKDLNDKINDKKQTLAPVIKELRPMRQKCQDLQLEYYQRQQAYDAMAAGLETSAATVDNECQDITKQVHALESNQYFMECQLEVLKARQQVLDKEVNLYVAQESADDKSDSILHQVQSQLNAQQTEKERLKQQQMDFRKNETQHRKQLKMWTDLKTLLAIKQRCLTRDRERNAINEYAINSRPDHLVL</sequence>
<organism evidence="2">
    <name type="scientific">Oppiella nova</name>
    <dbReference type="NCBI Taxonomy" id="334625"/>
    <lineage>
        <taxon>Eukaryota</taxon>
        <taxon>Metazoa</taxon>
        <taxon>Ecdysozoa</taxon>
        <taxon>Arthropoda</taxon>
        <taxon>Chelicerata</taxon>
        <taxon>Arachnida</taxon>
        <taxon>Acari</taxon>
        <taxon>Acariformes</taxon>
        <taxon>Sarcoptiformes</taxon>
        <taxon>Oribatida</taxon>
        <taxon>Brachypylina</taxon>
        <taxon>Oppioidea</taxon>
        <taxon>Oppiidae</taxon>
        <taxon>Oppiella</taxon>
    </lineage>
</organism>
<keyword evidence="1" id="KW-0175">Coiled coil</keyword>
<dbReference type="EMBL" id="OC938237">
    <property type="protein sequence ID" value="CAD7661366.1"/>
    <property type="molecule type" value="Genomic_DNA"/>
</dbReference>
<evidence type="ECO:0000256" key="1">
    <source>
        <dbReference type="SAM" id="Coils"/>
    </source>
</evidence>
<dbReference type="InterPro" id="IPR029600">
    <property type="entry name" value="IFT81"/>
</dbReference>
<dbReference type="EMBL" id="CAJPVJ010023412">
    <property type="protein sequence ID" value="CAG2178502.1"/>
    <property type="molecule type" value="Genomic_DNA"/>
</dbReference>
<dbReference type="GO" id="GO:0060271">
    <property type="term" value="P:cilium assembly"/>
    <property type="evidence" value="ECO:0007669"/>
    <property type="project" value="InterPro"/>
</dbReference>
<evidence type="ECO:0000313" key="3">
    <source>
        <dbReference type="Proteomes" id="UP000728032"/>
    </source>
</evidence>
<dbReference type="PANTHER" id="PTHR15614">
    <property type="entry name" value="INTRAFLAGELLAR TRANSPORT PROTEIN 81 HOMOLOG"/>
    <property type="match status" value="1"/>
</dbReference>
<feature type="coiled-coil region" evidence="1">
    <location>
        <begin position="138"/>
        <end position="165"/>
    </location>
</feature>
<dbReference type="PANTHER" id="PTHR15614:SF2">
    <property type="entry name" value="INTRAFLAGELLAR TRANSPORT PROTEIN 81 HOMOLOG"/>
    <property type="match status" value="1"/>
</dbReference>
<gene>
    <name evidence="2" type="ORF">ONB1V03_LOCUS17927</name>
</gene>
<dbReference type="AlphaFoldDB" id="A0A7R9QXH7"/>
<dbReference type="OrthoDB" id="276029at2759"/>
<reference evidence="2" key="1">
    <citation type="submission" date="2020-11" db="EMBL/GenBank/DDBJ databases">
        <authorList>
            <person name="Tran Van P."/>
        </authorList>
    </citation>
    <scope>NUCLEOTIDE SEQUENCE</scope>
</reference>
<keyword evidence="3" id="KW-1185">Reference proteome</keyword>
<protein>
    <submittedName>
        <fullName evidence="2">Uncharacterized protein</fullName>
    </submittedName>
</protein>
<name>A0A7R9QXH7_9ACAR</name>